<feature type="signal peptide" evidence="1">
    <location>
        <begin position="1"/>
        <end position="23"/>
    </location>
</feature>
<feature type="chain" id="PRO_5047226543" evidence="1">
    <location>
        <begin position="24"/>
        <end position="754"/>
    </location>
</feature>
<gene>
    <name evidence="2" type="ORF">ACFQ1R_03895</name>
</gene>
<comment type="caution">
    <text evidence="2">The sequence shown here is derived from an EMBL/GenBank/DDBJ whole genome shotgun (WGS) entry which is preliminary data.</text>
</comment>
<dbReference type="SUPFAM" id="SSF53474">
    <property type="entry name" value="alpha/beta-Hydrolases"/>
    <property type="match status" value="1"/>
</dbReference>
<sequence length="754" mass="85188">MMKIWHLQLVYLLLTFAVTNSCASTDKWSSTVTGNNITYKTTEAKKPVKDYKGNYATIVYLENLGFDKLGQNSNKEDVNWLLSQGYRVIEFDYKKNKNASATTINKDIIAINNQLASSNFCGLNNCSTNNSYILFEGYRIAKNIPYFKDNPDVYNTPEAYTEGDMLYMDIIYPANTTKTVPIVLSFSYSNSYATFDSKTGKLTNANKDLRTFLPYTFAGFNDSFLEGLPAHNMAWAIADHPKYCPWGSGKPINGKNDTYKSYQVNPDAVQKVKSAIRTLRSMSNDLRLSGNIGIYGFSRGSTAGSMAIGDKNVPEFENAGFNTGVSDDVQAAALGPGVFDYTQIYNSLNDGDENLETRCPWAWGRLEDNHNLWETMGASYLVESSKTAPVLFFYNTDDAPYYHDQITHFKTKLDRLKVTNSTLINYGTGHAVPQTSEALNTLYSFFKKHLNPSTVTVSIKKNVAYFTENNDSILNYQIAEKSLNGTYKRANYIHPLYTLDGAVLTEDFPEDHLHHRGIFWAWHQLYIGDKRIGDGWEIENFSWDVTSVKELKQLDNSKAIQANVFWKSNQWLDANSNEKPVVKETTTIRVYPKETNYRLIDIEISLLALEDNMRIGGSEDEKGYGGFSPRIKLPNDIVFTGSDGIVIPNNLPVKADGWLDISGSFTKEYKQSGITILCHPNNPQPSNQWILRSKRSMQNAVYPYPGAKAVFLSKTQPTTLRYRLIIHNGNANDFDVSTLYDIYKNLDKKNSDQN</sequence>
<dbReference type="EMBL" id="JBHTJI010000001">
    <property type="protein sequence ID" value="MFD0989225.1"/>
    <property type="molecule type" value="Genomic_DNA"/>
</dbReference>
<evidence type="ECO:0000313" key="3">
    <source>
        <dbReference type="Proteomes" id="UP001597061"/>
    </source>
</evidence>
<dbReference type="Pfam" id="PF14100">
    <property type="entry name" value="DUF6807"/>
    <property type="match status" value="1"/>
</dbReference>
<accession>A0ABW3JHC2</accession>
<reference evidence="3" key="1">
    <citation type="journal article" date="2019" name="Int. J. Syst. Evol. Microbiol.">
        <title>The Global Catalogue of Microorganisms (GCM) 10K type strain sequencing project: providing services to taxonomists for standard genome sequencing and annotation.</title>
        <authorList>
            <consortium name="The Broad Institute Genomics Platform"/>
            <consortium name="The Broad Institute Genome Sequencing Center for Infectious Disease"/>
            <person name="Wu L."/>
            <person name="Ma J."/>
        </authorList>
    </citation>
    <scope>NUCLEOTIDE SEQUENCE [LARGE SCALE GENOMIC DNA]</scope>
    <source>
        <strain evidence="3">CCUG 62414</strain>
    </source>
</reference>
<evidence type="ECO:0000313" key="2">
    <source>
        <dbReference type="EMBL" id="MFD0989225.1"/>
    </source>
</evidence>
<proteinExistence type="predicted"/>
<dbReference type="InterPro" id="IPR029058">
    <property type="entry name" value="AB_hydrolase_fold"/>
</dbReference>
<keyword evidence="1" id="KW-0732">Signal</keyword>
<dbReference type="InterPro" id="IPR029475">
    <property type="entry name" value="DUF6807"/>
</dbReference>
<name>A0ABW3JHC2_9FLAO</name>
<dbReference type="Proteomes" id="UP001597061">
    <property type="component" value="Unassembled WGS sequence"/>
</dbReference>
<evidence type="ECO:0000256" key="1">
    <source>
        <dbReference type="SAM" id="SignalP"/>
    </source>
</evidence>
<protein>
    <submittedName>
        <fullName evidence="2">DUF6807 family protein</fullName>
    </submittedName>
</protein>
<dbReference type="Gene3D" id="3.40.50.1820">
    <property type="entry name" value="alpha/beta hydrolase"/>
    <property type="match status" value="1"/>
</dbReference>
<keyword evidence="3" id="KW-1185">Reference proteome</keyword>
<dbReference type="RefSeq" id="WP_379924795.1">
    <property type="nucleotide sequence ID" value="NZ_JBHTJI010000001.1"/>
</dbReference>
<organism evidence="2 3">
    <name type="scientific">Mariniflexile jejuense</name>
    <dbReference type="NCBI Taxonomy" id="1173582"/>
    <lineage>
        <taxon>Bacteria</taxon>
        <taxon>Pseudomonadati</taxon>
        <taxon>Bacteroidota</taxon>
        <taxon>Flavobacteriia</taxon>
        <taxon>Flavobacteriales</taxon>
        <taxon>Flavobacteriaceae</taxon>
        <taxon>Mariniflexile</taxon>
    </lineage>
</organism>